<reference evidence="5 6" key="1">
    <citation type="submission" date="2017-11" db="EMBL/GenBank/DDBJ databases">
        <title>Genome sequence of Pantoea cypripedii NE1.</title>
        <authorList>
            <person name="Nascimento F.X."/>
        </authorList>
    </citation>
    <scope>NUCLEOTIDE SEQUENCE [LARGE SCALE GENOMIC DNA]</scope>
    <source>
        <strain evidence="5 6">NE1</strain>
        <plasmid evidence="6">pne1b</plasmid>
    </source>
</reference>
<keyword evidence="3" id="KW-0472">Membrane</keyword>
<name>A0A6B9G6E7_PANCY</name>
<keyword evidence="2" id="KW-0677">Repeat</keyword>
<feature type="domain" description="Rhodanese" evidence="4">
    <location>
        <begin position="194"/>
        <end position="286"/>
    </location>
</feature>
<organism evidence="5 6">
    <name type="scientific">Pantoea cypripedii</name>
    <name type="common">Pectobacterium cypripedii</name>
    <name type="synonym">Erwinia cypripedii</name>
    <dbReference type="NCBI Taxonomy" id="55209"/>
    <lineage>
        <taxon>Bacteria</taxon>
        <taxon>Pseudomonadati</taxon>
        <taxon>Pseudomonadota</taxon>
        <taxon>Gammaproteobacteria</taxon>
        <taxon>Enterobacterales</taxon>
        <taxon>Erwiniaceae</taxon>
        <taxon>Pantoea</taxon>
    </lineage>
</organism>
<evidence type="ECO:0000256" key="2">
    <source>
        <dbReference type="ARBA" id="ARBA00022737"/>
    </source>
</evidence>
<dbReference type="PROSITE" id="PS50206">
    <property type="entry name" value="RHODANESE_3"/>
    <property type="match status" value="2"/>
</dbReference>
<keyword evidence="5" id="KW-0614">Plasmid</keyword>
<dbReference type="SUPFAM" id="SSF52821">
    <property type="entry name" value="Rhodanese/Cell cycle control phosphatase"/>
    <property type="match status" value="2"/>
</dbReference>
<dbReference type="PANTHER" id="PTHR11364:SF27">
    <property type="entry name" value="SULFURTRANSFERASE"/>
    <property type="match status" value="1"/>
</dbReference>
<evidence type="ECO:0000256" key="3">
    <source>
        <dbReference type="SAM" id="Phobius"/>
    </source>
</evidence>
<dbReference type="AlphaFoldDB" id="A0A6B9G6E7"/>
<dbReference type="SMART" id="SM00450">
    <property type="entry name" value="RHOD"/>
    <property type="match status" value="2"/>
</dbReference>
<evidence type="ECO:0000259" key="4">
    <source>
        <dbReference type="PROSITE" id="PS50206"/>
    </source>
</evidence>
<dbReference type="GO" id="GO:0004792">
    <property type="term" value="F:thiosulfate-cyanide sulfurtransferase activity"/>
    <property type="evidence" value="ECO:0007669"/>
    <property type="project" value="TreeGrafter"/>
</dbReference>
<accession>A0A6B9G6E7</accession>
<keyword evidence="3" id="KW-1133">Transmembrane helix</keyword>
<evidence type="ECO:0000313" key="6">
    <source>
        <dbReference type="Proteomes" id="UP000502005"/>
    </source>
</evidence>
<gene>
    <name evidence="5" type="ORF">CUN67_30085</name>
</gene>
<dbReference type="CDD" id="cd01448">
    <property type="entry name" value="TST_Repeat_1"/>
    <property type="match status" value="1"/>
</dbReference>
<feature type="domain" description="Rhodanese" evidence="4">
    <location>
        <begin position="29"/>
        <end position="154"/>
    </location>
</feature>
<dbReference type="PANTHER" id="PTHR11364">
    <property type="entry name" value="THIOSULFATE SULFERTANSFERASE"/>
    <property type="match status" value="1"/>
</dbReference>
<dbReference type="InterPro" id="IPR036873">
    <property type="entry name" value="Rhodanese-like_dom_sf"/>
</dbReference>
<evidence type="ECO:0000256" key="1">
    <source>
        <dbReference type="ARBA" id="ARBA00022679"/>
    </source>
</evidence>
<keyword evidence="1 5" id="KW-0808">Transferase</keyword>
<geneLocation type="plasmid" evidence="6">
    <name>pne1b</name>
</geneLocation>
<sequence>MAATCIAEVNVTVTFPSAPIVSAQWLSENHQHVILLDCSVSRSTDANGRTEFSSGREIFLQQHLPGAQFADLFGAFSAPHARFLFTAPDAQRLSAALRSAGVNQHSLIVAYDQLNGAYAARIWYLLAGVYGWNNIRVLDGGFASWVQIRGAIETGPSNPDVRGDVQLKVARSLLLSTGQVEQETQRPLVCALRRESFQQAHISGSINLPYPELLNARGLIDIQRVIAALRDAKLTSPQELLLYCGGGINAAGLALALVTAGYPIDSLFLYDDSLNGWLFDNSRPIANDPVIHR</sequence>
<dbReference type="EMBL" id="CP024770">
    <property type="protein sequence ID" value="QGY33164.1"/>
    <property type="molecule type" value="Genomic_DNA"/>
</dbReference>
<dbReference type="Proteomes" id="UP000502005">
    <property type="component" value="Plasmid pNE1B"/>
</dbReference>
<proteinExistence type="predicted"/>
<protein>
    <submittedName>
        <fullName evidence="5">Sulfurtransferase</fullName>
    </submittedName>
</protein>
<dbReference type="InterPro" id="IPR045078">
    <property type="entry name" value="TST/MPST-like"/>
</dbReference>
<dbReference type="Pfam" id="PF00581">
    <property type="entry name" value="Rhodanese"/>
    <property type="match status" value="2"/>
</dbReference>
<feature type="transmembrane region" description="Helical" evidence="3">
    <location>
        <begin position="240"/>
        <end position="264"/>
    </location>
</feature>
<evidence type="ECO:0000313" key="5">
    <source>
        <dbReference type="EMBL" id="QGY33164.1"/>
    </source>
</evidence>
<dbReference type="Gene3D" id="3.40.250.10">
    <property type="entry name" value="Rhodanese-like domain"/>
    <property type="match status" value="2"/>
</dbReference>
<dbReference type="InterPro" id="IPR001763">
    <property type="entry name" value="Rhodanese-like_dom"/>
</dbReference>
<keyword evidence="3" id="KW-0812">Transmembrane</keyword>